<accession>A0A8H7CR28</accession>
<gene>
    <name evidence="4" type="ORF">MVEN_01465000</name>
</gene>
<protein>
    <submittedName>
        <fullName evidence="4">Fungal-trans domain-containing protein</fullName>
    </submittedName>
</protein>
<reference evidence="4" key="1">
    <citation type="submission" date="2020-05" db="EMBL/GenBank/DDBJ databases">
        <title>Mycena genomes resolve the evolution of fungal bioluminescence.</title>
        <authorList>
            <person name="Tsai I.J."/>
        </authorList>
    </citation>
    <scope>NUCLEOTIDE SEQUENCE</scope>
    <source>
        <strain evidence="4">CCC161011</strain>
    </source>
</reference>
<dbReference type="PANTHER" id="PTHR46910:SF38">
    <property type="entry name" value="ZN(2)-C6 FUNGAL-TYPE DOMAIN-CONTAINING PROTEIN"/>
    <property type="match status" value="1"/>
</dbReference>
<dbReference type="SMART" id="SM00906">
    <property type="entry name" value="Fungal_trans"/>
    <property type="match status" value="1"/>
</dbReference>
<evidence type="ECO:0000256" key="1">
    <source>
        <dbReference type="ARBA" id="ARBA00023242"/>
    </source>
</evidence>
<proteinExistence type="predicted"/>
<dbReference type="PANTHER" id="PTHR46910">
    <property type="entry name" value="TRANSCRIPTION FACTOR PDR1"/>
    <property type="match status" value="1"/>
</dbReference>
<dbReference type="InterPro" id="IPR050987">
    <property type="entry name" value="AtrR-like"/>
</dbReference>
<dbReference type="Proteomes" id="UP000620124">
    <property type="component" value="Unassembled WGS sequence"/>
</dbReference>
<feature type="region of interest" description="Disordered" evidence="2">
    <location>
        <begin position="86"/>
        <end position="113"/>
    </location>
</feature>
<dbReference type="AlphaFoldDB" id="A0A8H7CR28"/>
<sequence>MPGNHCSKCITARIKCTHDRLKEGEMSSSALLESVKTAQEHVASILSTTTVYVPSDDPNVTYGILVKVAQYARSLEQKLVAVQPKTLVPIPNPGSSPEDSPSPHSEHISTDAEDDLDINDYLRALSVQGTSRYYGRSSSVQFIQDAIRHVHGKTSHVVGVQRPEFWNVQPWEKNYIELPRLVFPEDDLLKALVKTYFEQINPITGILHFPSFHQSLSDGLHFRDPQFGGVVLMVCALASRYSDDPRIFVEGATEHSCGWKWFRQVRLLRAIYTSEPSLYQLQLICLTIPYTSGTSMPEECWILTGLGIRIAQSAGAHHRGGYSKMDPLTAELYRRVFWVLVIAETVISTVTGRPSIVNPSDLDLDLPTVCDDEFLGSPNAVQPEGKPATSAFLPTYLQLMLIFARIQQAVSPFNGEMRLHEQVAELDRTLNEWVNRIPDHLRWDPHQENQIFLDQSAILYATYYYGSSIMFPSAFVNPQSSTNSHTPPVHPGPRERASSKPDTISFVQYLRKRRAVVWIRLGRANAAWSWTFVHSDSDALFDAAVVLLVNVWAVVGGGKPQTPEDFAHATADVQNCVRVLRLYERRWRGAGRNCDIIAAMLNIGRYTSQSHSLKRMREEEEVMPAPLETPEDLPKRSNPQHYQKMQQRMQALERSIQDTDHLFSLPLHTQELGRLPVYQSFDYQPAFQSTEPLHYMPRSHFDSRPDPMNSTYGFDPLLDSASFSHQDGTAGGENIQLRPNSFDIPPYHSWQAWSTYLASVDSLNQENH</sequence>
<evidence type="ECO:0000313" key="5">
    <source>
        <dbReference type="Proteomes" id="UP000620124"/>
    </source>
</evidence>
<evidence type="ECO:0000313" key="4">
    <source>
        <dbReference type="EMBL" id="KAF7347109.1"/>
    </source>
</evidence>
<keyword evidence="5" id="KW-1185">Reference proteome</keyword>
<dbReference type="GO" id="GO:0008270">
    <property type="term" value="F:zinc ion binding"/>
    <property type="evidence" value="ECO:0007669"/>
    <property type="project" value="InterPro"/>
</dbReference>
<dbReference type="CDD" id="cd12148">
    <property type="entry name" value="fungal_TF_MHR"/>
    <property type="match status" value="1"/>
</dbReference>
<dbReference type="GO" id="GO:0006351">
    <property type="term" value="P:DNA-templated transcription"/>
    <property type="evidence" value="ECO:0007669"/>
    <property type="project" value="InterPro"/>
</dbReference>
<feature type="domain" description="Xylanolytic transcriptional activator regulatory" evidence="3">
    <location>
        <begin position="300"/>
        <end position="373"/>
    </location>
</feature>
<comment type="caution">
    <text evidence="4">The sequence shown here is derived from an EMBL/GenBank/DDBJ whole genome shotgun (WGS) entry which is preliminary data.</text>
</comment>
<dbReference type="GO" id="GO:0003700">
    <property type="term" value="F:DNA-binding transcription factor activity"/>
    <property type="evidence" value="ECO:0007669"/>
    <property type="project" value="InterPro"/>
</dbReference>
<organism evidence="4 5">
    <name type="scientific">Mycena venus</name>
    <dbReference type="NCBI Taxonomy" id="2733690"/>
    <lineage>
        <taxon>Eukaryota</taxon>
        <taxon>Fungi</taxon>
        <taxon>Dikarya</taxon>
        <taxon>Basidiomycota</taxon>
        <taxon>Agaricomycotina</taxon>
        <taxon>Agaricomycetes</taxon>
        <taxon>Agaricomycetidae</taxon>
        <taxon>Agaricales</taxon>
        <taxon>Marasmiineae</taxon>
        <taxon>Mycenaceae</taxon>
        <taxon>Mycena</taxon>
    </lineage>
</organism>
<dbReference type="InterPro" id="IPR007219">
    <property type="entry name" value="XnlR_reg_dom"/>
</dbReference>
<keyword evidence="1" id="KW-0539">Nucleus</keyword>
<dbReference type="OrthoDB" id="4456959at2759"/>
<dbReference type="GO" id="GO:0003677">
    <property type="term" value="F:DNA binding"/>
    <property type="evidence" value="ECO:0007669"/>
    <property type="project" value="InterPro"/>
</dbReference>
<feature type="compositionally biased region" description="Low complexity" evidence="2">
    <location>
        <begin position="93"/>
        <end position="103"/>
    </location>
</feature>
<feature type="region of interest" description="Disordered" evidence="2">
    <location>
        <begin position="480"/>
        <end position="500"/>
    </location>
</feature>
<dbReference type="EMBL" id="JACAZI010000012">
    <property type="protein sequence ID" value="KAF7347109.1"/>
    <property type="molecule type" value="Genomic_DNA"/>
</dbReference>
<name>A0A8H7CR28_9AGAR</name>
<evidence type="ECO:0000259" key="3">
    <source>
        <dbReference type="SMART" id="SM00906"/>
    </source>
</evidence>
<dbReference type="Pfam" id="PF04082">
    <property type="entry name" value="Fungal_trans"/>
    <property type="match status" value="1"/>
</dbReference>
<evidence type="ECO:0000256" key="2">
    <source>
        <dbReference type="SAM" id="MobiDB-lite"/>
    </source>
</evidence>